<dbReference type="EMBL" id="CP030840">
    <property type="protein sequence ID" value="AXC11847.1"/>
    <property type="molecule type" value="Genomic_DNA"/>
</dbReference>
<dbReference type="AlphaFoldDB" id="A0A2Z5FZC0"/>
<accession>A0A2Z5FZC0</accession>
<evidence type="ECO:0000313" key="1">
    <source>
        <dbReference type="EMBL" id="AXC11847.1"/>
    </source>
</evidence>
<keyword evidence="2" id="KW-1185">Reference proteome</keyword>
<dbReference type="KEGG" id="abas:ACPOL_2527"/>
<name>A0A2Z5FZC0_9BACT</name>
<evidence type="ECO:0000313" key="2">
    <source>
        <dbReference type="Proteomes" id="UP000253606"/>
    </source>
</evidence>
<gene>
    <name evidence="1" type="ORF">ACPOL_2527</name>
</gene>
<organism evidence="1 2">
    <name type="scientific">Acidisarcina polymorpha</name>
    <dbReference type="NCBI Taxonomy" id="2211140"/>
    <lineage>
        <taxon>Bacteria</taxon>
        <taxon>Pseudomonadati</taxon>
        <taxon>Acidobacteriota</taxon>
        <taxon>Terriglobia</taxon>
        <taxon>Terriglobales</taxon>
        <taxon>Acidobacteriaceae</taxon>
        <taxon>Acidisarcina</taxon>
    </lineage>
</organism>
<proteinExistence type="predicted"/>
<dbReference type="Proteomes" id="UP000253606">
    <property type="component" value="Chromosome"/>
</dbReference>
<dbReference type="RefSeq" id="WP_114207215.1">
    <property type="nucleotide sequence ID" value="NZ_CP030840.1"/>
</dbReference>
<reference evidence="1 2" key="1">
    <citation type="journal article" date="2018" name="Front. Microbiol.">
        <title>Hydrolytic Capabilities as a Key to Environmental Success: Chitinolytic and Cellulolytic Acidobacteria From Acidic Sub-arctic Soils and Boreal Peatlands.</title>
        <authorList>
            <person name="Belova S.E."/>
            <person name="Ravin N.V."/>
            <person name="Pankratov T.A."/>
            <person name="Rakitin A.L."/>
            <person name="Ivanova A.A."/>
            <person name="Beletsky A.V."/>
            <person name="Mardanov A.V."/>
            <person name="Sinninghe Damste J.S."/>
            <person name="Dedysh S.N."/>
        </authorList>
    </citation>
    <scope>NUCLEOTIDE SEQUENCE [LARGE SCALE GENOMIC DNA]</scope>
    <source>
        <strain evidence="1 2">SBC82</strain>
    </source>
</reference>
<dbReference type="OrthoDB" id="489040at2"/>
<sequence length="139" mass="15382">MASEEYTQEHERPFDSAKDIFVFGTNDEGRHYAGAAKYAQEHCGAEPGIGVGPTGRAYAIPTMNGWNRLKDEVQHFIEYADQHPEQSFFVTRVGCGLAGYQDNGVAPLFLHAPANCLLPLGWRDLAMLREGLPPSPKVY</sequence>
<protein>
    <submittedName>
        <fullName evidence="1">Phage protein</fullName>
    </submittedName>
</protein>